<reference evidence="2" key="2">
    <citation type="submission" date="2025-09" db="UniProtKB">
        <authorList>
            <consortium name="Ensembl"/>
        </authorList>
    </citation>
    <scope>IDENTIFICATION</scope>
</reference>
<sequence>MKHLGTFLLGNNNYNFVSYQVEILDWKTKEQLCFLDKVKQKSVQNARQSIKLDPTLEKKEAMKTSVGGPCSPSLLQLPCVW</sequence>
<dbReference type="InterPro" id="IPR049127">
    <property type="entry name" value="TECR-like_N"/>
</dbReference>
<accession>A0A8B9DQR5</accession>
<dbReference type="AlphaFoldDB" id="A0A8B9DQR5"/>
<proteinExistence type="predicted"/>
<dbReference type="Pfam" id="PF21696">
    <property type="entry name" value="TECR_N"/>
    <property type="match status" value="1"/>
</dbReference>
<dbReference type="Ensembl" id="ENSACDT00005012585.1">
    <property type="protein sequence ID" value="ENSACDP00005010498.1"/>
    <property type="gene ID" value="ENSACDG00005007642.1"/>
</dbReference>
<evidence type="ECO:0000259" key="1">
    <source>
        <dbReference type="Pfam" id="PF21696"/>
    </source>
</evidence>
<name>A0A8B9DQR5_ANSCY</name>
<evidence type="ECO:0000313" key="2">
    <source>
        <dbReference type="Ensembl" id="ENSACDP00005010498.1"/>
    </source>
</evidence>
<dbReference type="Proteomes" id="UP000694521">
    <property type="component" value="Unplaced"/>
</dbReference>
<reference evidence="2" key="1">
    <citation type="submission" date="2025-08" db="UniProtKB">
        <authorList>
            <consortium name="Ensembl"/>
        </authorList>
    </citation>
    <scope>IDENTIFICATION</scope>
</reference>
<protein>
    <recommendedName>
        <fullName evidence="1">TECR-like N-terminal domain-containing protein</fullName>
    </recommendedName>
</protein>
<evidence type="ECO:0000313" key="3">
    <source>
        <dbReference type="Proteomes" id="UP000694521"/>
    </source>
</evidence>
<keyword evidence="3" id="KW-1185">Reference proteome</keyword>
<feature type="domain" description="TECR-like N-terminal" evidence="1">
    <location>
        <begin position="20"/>
        <end position="43"/>
    </location>
</feature>
<organism evidence="2 3">
    <name type="scientific">Anser cygnoides</name>
    <name type="common">Swan goose</name>
    <dbReference type="NCBI Taxonomy" id="8845"/>
    <lineage>
        <taxon>Eukaryota</taxon>
        <taxon>Metazoa</taxon>
        <taxon>Chordata</taxon>
        <taxon>Craniata</taxon>
        <taxon>Vertebrata</taxon>
        <taxon>Euteleostomi</taxon>
        <taxon>Archelosauria</taxon>
        <taxon>Archosauria</taxon>
        <taxon>Dinosauria</taxon>
        <taxon>Saurischia</taxon>
        <taxon>Theropoda</taxon>
        <taxon>Coelurosauria</taxon>
        <taxon>Aves</taxon>
        <taxon>Neognathae</taxon>
        <taxon>Galloanserae</taxon>
        <taxon>Anseriformes</taxon>
        <taxon>Anatidae</taxon>
        <taxon>Anserinae</taxon>
        <taxon>Anser</taxon>
    </lineage>
</organism>